<dbReference type="Proteomes" id="UP000595917">
    <property type="component" value="Chromosome"/>
</dbReference>
<reference evidence="4" key="1">
    <citation type="submission" date="2021-01" db="EMBL/GenBank/DDBJ databases">
        <title>Description of Breznakiella homolactica.</title>
        <authorList>
            <person name="Song Y."/>
            <person name="Brune A."/>
        </authorList>
    </citation>
    <scope>NUCLEOTIDE SEQUENCE</scope>
    <source>
        <strain evidence="4">RmG30</strain>
    </source>
</reference>
<sequence>MMELLSPDTEEFDQSLRKLPEGTREFFSAMLTRYACKFFDIAKKIPPDHEELILEAGRLSPSSFGLEPWLFVSAREKSVLDRLFDACFSQENVRTASFVSVILVRTAKHYHPESEFVRRRSGRFPGGYPVFVDDYRGYWEFISSNNRTNEWARAQGYIAAANMMNAAASLGIDSCALEGFDERKVLDILKADPADWLISLVIPFGYRGEKPTDKIREPLADVIAEAGPNGLTGSGDIFPPMG</sequence>
<feature type="domain" description="Nitroreductase" evidence="3">
    <location>
        <begin position="32"/>
        <end position="206"/>
    </location>
</feature>
<organism evidence="4 5">
    <name type="scientific">Breznakiella homolactica</name>
    <dbReference type="NCBI Taxonomy" id="2798577"/>
    <lineage>
        <taxon>Bacteria</taxon>
        <taxon>Pseudomonadati</taxon>
        <taxon>Spirochaetota</taxon>
        <taxon>Spirochaetia</taxon>
        <taxon>Spirochaetales</taxon>
        <taxon>Breznakiellaceae</taxon>
        <taxon>Breznakiella</taxon>
    </lineage>
</organism>
<dbReference type="AlphaFoldDB" id="A0A7T7XM84"/>
<dbReference type="Gene3D" id="3.40.109.10">
    <property type="entry name" value="NADH Oxidase"/>
    <property type="match status" value="1"/>
</dbReference>
<gene>
    <name evidence="4" type="ORF">JFL75_18620</name>
</gene>
<proteinExistence type="inferred from homology"/>
<evidence type="ECO:0000256" key="2">
    <source>
        <dbReference type="ARBA" id="ARBA00023002"/>
    </source>
</evidence>
<dbReference type="InterPro" id="IPR029479">
    <property type="entry name" value="Nitroreductase"/>
</dbReference>
<dbReference type="PANTHER" id="PTHR43673:SF10">
    <property type="entry name" value="NADH DEHYDROGENASE_NAD(P)H NITROREDUCTASE XCC3605-RELATED"/>
    <property type="match status" value="1"/>
</dbReference>
<evidence type="ECO:0000313" key="4">
    <source>
        <dbReference type="EMBL" id="QQO08920.1"/>
    </source>
</evidence>
<name>A0A7T7XM84_9SPIR</name>
<dbReference type="InterPro" id="IPR000415">
    <property type="entry name" value="Nitroreductase-like"/>
</dbReference>
<accession>A0A7T7XM84</accession>
<dbReference type="KEGG" id="bhc:JFL75_18620"/>
<evidence type="ECO:0000256" key="1">
    <source>
        <dbReference type="ARBA" id="ARBA00007118"/>
    </source>
</evidence>
<dbReference type="EMBL" id="CP067089">
    <property type="protein sequence ID" value="QQO08920.1"/>
    <property type="molecule type" value="Genomic_DNA"/>
</dbReference>
<keyword evidence="5" id="KW-1185">Reference proteome</keyword>
<protein>
    <submittedName>
        <fullName evidence="4">Nitroreductase family protein</fullName>
    </submittedName>
</protein>
<dbReference type="PANTHER" id="PTHR43673">
    <property type="entry name" value="NAD(P)H NITROREDUCTASE YDGI-RELATED"/>
    <property type="match status" value="1"/>
</dbReference>
<comment type="similarity">
    <text evidence="1">Belongs to the nitroreductase family.</text>
</comment>
<dbReference type="Pfam" id="PF00881">
    <property type="entry name" value="Nitroreductase"/>
    <property type="match status" value="1"/>
</dbReference>
<dbReference type="GO" id="GO:0016491">
    <property type="term" value="F:oxidoreductase activity"/>
    <property type="evidence" value="ECO:0007669"/>
    <property type="project" value="UniProtKB-KW"/>
</dbReference>
<dbReference type="RefSeq" id="WP_215626226.1">
    <property type="nucleotide sequence ID" value="NZ_CP067089.2"/>
</dbReference>
<keyword evidence="2" id="KW-0560">Oxidoreductase</keyword>
<dbReference type="SUPFAM" id="SSF55469">
    <property type="entry name" value="FMN-dependent nitroreductase-like"/>
    <property type="match status" value="1"/>
</dbReference>
<evidence type="ECO:0000313" key="5">
    <source>
        <dbReference type="Proteomes" id="UP000595917"/>
    </source>
</evidence>
<evidence type="ECO:0000259" key="3">
    <source>
        <dbReference type="Pfam" id="PF00881"/>
    </source>
</evidence>